<sequence>MSSSCAHKEAVGSSGLDDRPPAAEGSGPVDLNYRTPKLIDLEEALNTFVAPEKLTPRSQERVGDSRFRFIGGKDVGLFSVSFGQEIECELPPEDTDDRMAFVVAASGSGRVLLRGKAYDLSQRRGVLITSGERRSMLTDAQTTNHVLLTEQSRIVAVCSKLLDRQIARPVIFETGFDLESGSGQGWMSLFRFASAEFEDQHSFLRHSAAARKQMEDMLLTGLLLAHANNYSEALLRPQSAAAPFYVRRAEAFIEAHYAEPLSLADIAAHAGVSARSLQNGFQSFRGMTPMAFLRSIRLQQAHRRLRLADPSRETVTEIALACGFGHMGEFGALYRRSFGETPGQTLKRSAGRGSL</sequence>
<evidence type="ECO:0000259" key="5">
    <source>
        <dbReference type="PROSITE" id="PS01124"/>
    </source>
</evidence>
<dbReference type="KEGG" id="mico:GDR74_03590"/>
<dbReference type="Gene3D" id="1.10.10.60">
    <property type="entry name" value="Homeodomain-like"/>
    <property type="match status" value="1"/>
</dbReference>
<keyword evidence="1" id="KW-0805">Transcription regulation</keyword>
<dbReference type="PANTHER" id="PTHR46796:SF12">
    <property type="entry name" value="HTH-TYPE DNA-BINDING TRANSCRIPTIONAL ACTIVATOR EUTR"/>
    <property type="match status" value="1"/>
</dbReference>
<dbReference type="InterPro" id="IPR050204">
    <property type="entry name" value="AraC_XylS_family_regulators"/>
</dbReference>
<dbReference type="PROSITE" id="PS01124">
    <property type="entry name" value="HTH_ARAC_FAMILY_2"/>
    <property type="match status" value="1"/>
</dbReference>
<keyword evidence="2" id="KW-0238">DNA-binding</keyword>
<evidence type="ECO:0000256" key="3">
    <source>
        <dbReference type="ARBA" id="ARBA00023163"/>
    </source>
</evidence>
<dbReference type="PANTHER" id="PTHR46796">
    <property type="entry name" value="HTH-TYPE TRANSCRIPTIONAL ACTIVATOR RHAS-RELATED"/>
    <property type="match status" value="1"/>
</dbReference>
<dbReference type="SMART" id="SM00342">
    <property type="entry name" value="HTH_ARAC"/>
    <property type="match status" value="1"/>
</dbReference>
<reference evidence="6 7" key="1">
    <citation type="submission" date="2019-10" db="EMBL/GenBank/DDBJ databases">
        <title>Isolation, Identification of Microvirga thermotolerans HR1, a novel thermophilic bacterium and Comparative Genomics of the genus Microvirga.</title>
        <authorList>
            <person name="Li J."/>
            <person name="Zhang W."/>
            <person name="Lin M."/>
            <person name="Wang J."/>
        </authorList>
    </citation>
    <scope>NUCLEOTIDE SEQUENCE [LARGE SCALE GENOMIC DNA]</scope>
    <source>
        <strain evidence="6 7">HR1</strain>
    </source>
</reference>
<evidence type="ECO:0000256" key="2">
    <source>
        <dbReference type="ARBA" id="ARBA00023125"/>
    </source>
</evidence>
<dbReference type="AlphaFoldDB" id="A0A5P9JUR2"/>
<evidence type="ECO:0000256" key="4">
    <source>
        <dbReference type="SAM" id="MobiDB-lite"/>
    </source>
</evidence>
<dbReference type="GO" id="GO:0043565">
    <property type="term" value="F:sequence-specific DNA binding"/>
    <property type="evidence" value="ECO:0007669"/>
    <property type="project" value="InterPro"/>
</dbReference>
<evidence type="ECO:0000313" key="7">
    <source>
        <dbReference type="Proteomes" id="UP000325614"/>
    </source>
</evidence>
<feature type="compositionally biased region" description="Basic and acidic residues" evidence="4">
    <location>
        <begin position="1"/>
        <end position="21"/>
    </location>
</feature>
<dbReference type="Pfam" id="PF12833">
    <property type="entry name" value="HTH_18"/>
    <property type="match status" value="1"/>
</dbReference>
<evidence type="ECO:0000313" key="6">
    <source>
        <dbReference type="EMBL" id="QFU15376.1"/>
    </source>
</evidence>
<dbReference type="InterPro" id="IPR035418">
    <property type="entry name" value="AraC-bd_2"/>
</dbReference>
<name>A0A5P9JUR2_9HYPH</name>
<organism evidence="6 7">
    <name type="scientific">Microvirga thermotolerans</name>
    <dbReference type="NCBI Taxonomy" id="2651334"/>
    <lineage>
        <taxon>Bacteria</taxon>
        <taxon>Pseudomonadati</taxon>
        <taxon>Pseudomonadota</taxon>
        <taxon>Alphaproteobacteria</taxon>
        <taxon>Hyphomicrobiales</taxon>
        <taxon>Methylobacteriaceae</taxon>
        <taxon>Microvirga</taxon>
    </lineage>
</organism>
<dbReference type="RefSeq" id="WP_152585022.1">
    <property type="nucleotide sequence ID" value="NZ_CP045423.1"/>
</dbReference>
<accession>A0A5P9JUR2</accession>
<dbReference type="PROSITE" id="PS00041">
    <property type="entry name" value="HTH_ARAC_FAMILY_1"/>
    <property type="match status" value="1"/>
</dbReference>
<evidence type="ECO:0000256" key="1">
    <source>
        <dbReference type="ARBA" id="ARBA00023015"/>
    </source>
</evidence>
<dbReference type="InterPro" id="IPR009057">
    <property type="entry name" value="Homeodomain-like_sf"/>
</dbReference>
<dbReference type="InterPro" id="IPR018060">
    <property type="entry name" value="HTH_AraC"/>
</dbReference>
<gene>
    <name evidence="6" type="ORF">GDR74_03590</name>
</gene>
<dbReference type="GO" id="GO:0003700">
    <property type="term" value="F:DNA-binding transcription factor activity"/>
    <property type="evidence" value="ECO:0007669"/>
    <property type="project" value="InterPro"/>
</dbReference>
<dbReference type="EMBL" id="CP045423">
    <property type="protein sequence ID" value="QFU15376.1"/>
    <property type="molecule type" value="Genomic_DNA"/>
</dbReference>
<dbReference type="Proteomes" id="UP000325614">
    <property type="component" value="Chromosome"/>
</dbReference>
<keyword evidence="7" id="KW-1185">Reference proteome</keyword>
<feature type="domain" description="HTH araC/xylS-type" evidence="5">
    <location>
        <begin position="247"/>
        <end position="348"/>
    </location>
</feature>
<dbReference type="InterPro" id="IPR018062">
    <property type="entry name" value="HTH_AraC-typ_CS"/>
</dbReference>
<protein>
    <submittedName>
        <fullName evidence="6">Helix-turn-helix domain-containing protein</fullName>
    </submittedName>
</protein>
<feature type="region of interest" description="Disordered" evidence="4">
    <location>
        <begin position="1"/>
        <end position="31"/>
    </location>
</feature>
<dbReference type="SUPFAM" id="SSF46689">
    <property type="entry name" value="Homeodomain-like"/>
    <property type="match status" value="2"/>
</dbReference>
<keyword evidence="3" id="KW-0804">Transcription</keyword>
<proteinExistence type="predicted"/>
<dbReference type="Pfam" id="PF14525">
    <property type="entry name" value="AraC_binding_2"/>
    <property type="match status" value="1"/>
</dbReference>